<protein>
    <submittedName>
        <fullName evidence="1">Uncharacterized protein</fullName>
    </submittedName>
</protein>
<sequence length="80" mass="8889">MASSPPGSYQHWVASHVSGNGPESWLNDHAAFDREKMWLYMCPANSGSDDPRLNPGMEDRVQEVVDFCGREISFEGSGQE</sequence>
<dbReference type="Proteomes" id="UP000657918">
    <property type="component" value="Unassembled WGS sequence"/>
</dbReference>
<keyword evidence="2" id="KW-1185">Reference proteome</keyword>
<comment type="caution">
    <text evidence="1">The sequence shown here is derived from an EMBL/GenBank/DDBJ whole genome shotgun (WGS) entry which is preliminary data.</text>
</comment>
<name>A0A835JS30_9ROSI</name>
<evidence type="ECO:0000313" key="2">
    <source>
        <dbReference type="Proteomes" id="UP000657918"/>
    </source>
</evidence>
<proteinExistence type="predicted"/>
<evidence type="ECO:0000313" key="1">
    <source>
        <dbReference type="EMBL" id="KAF9675448.1"/>
    </source>
</evidence>
<accession>A0A835JS30</accession>
<dbReference type="EMBL" id="JADGMS010000009">
    <property type="protein sequence ID" value="KAF9675448.1"/>
    <property type="molecule type" value="Genomic_DNA"/>
</dbReference>
<organism evidence="1 2">
    <name type="scientific">Salix dunnii</name>
    <dbReference type="NCBI Taxonomy" id="1413687"/>
    <lineage>
        <taxon>Eukaryota</taxon>
        <taxon>Viridiplantae</taxon>
        <taxon>Streptophyta</taxon>
        <taxon>Embryophyta</taxon>
        <taxon>Tracheophyta</taxon>
        <taxon>Spermatophyta</taxon>
        <taxon>Magnoliopsida</taxon>
        <taxon>eudicotyledons</taxon>
        <taxon>Gunneridae</taxon>
        <taxon>Pentapetalae</taxon>
        <taxon>rosids</taxon>
        <taxon>fabids</taxon>
        <taxon>Malpighiales</taxon>
        <taxon>Salicaceae</taxon>
        <taxon>Saliceae</taxon>
        <taxon>Salix</taxon>
    </lineage>
</organism>
<reference evidence="1 2" key="1">
    <citation type="submission" date="2020-10" db="EMBL/GenBank/DDBJ databases">
        <title>Plant Genome Project.</title>
        <authorList>
            <person name="Zhang R.-G."/>
        </authorList>
    </citation>
    <scope>NUCLEOTIDE SEQUENCE [LARGE SCALE GENOMIC DNA]</scope>
    <source>
        <strain evidence="1">FAFU-HL-1</strain>
        <tissue evidence="1">Leaf</tissue>
    </source>
</reference>
<gene>
    <name evidence="1" type="ORF">SADUNF_Sadunf09G0033400</name>
</gene>
<dbReference type="AlphaFoldDB" id="A0A835JS30"/>